<feature type="region of interest" description="Disordered" evidence="1">
    <location>
        <begin position="145"/>
        <end position="177"/>
    </location>
</feature>
<gene>
    <name evidence="3" type="ORF">FA15DRAFT_661888</name>
</gene>
<dbReference type="AlphaFoldDB" id="A0A5C3KAS2"/>
<dbReference type="Proteomes" id="UP000307440">
    <property type="component" value="Unassembled WGS sequence"/>
</dbReference>
<accession>A0A5C3KAS2</accession>
<proteinExistence type="predicted"/>
<keyword evidence="2" id="KW-0472">Membrane</keyword>
<evidence type="ECO:0000313" key="3">
    <source>
        <dbReference type="EMBL" id="TFK16817.1"/>
    </source>
</evidence>
<evidence type="ECO:0000256" key="2">
    <source>
        <dbReference type="SAM" id="Phobius"/>
    </source>
</evidence>
<reference evidence="3 4" key="1">
    <citation type="journal article" date="2019" name="Nat. Ecol. Evol.">
        <title>Megaphylogeny resolves global patterns of mushroom evolution.</title>
        <authorList>
            <person name="Varga T."/>
            <person name="Krizsan K."/>
            <person name="Foldi C."/>
            <person name="Dima B."/>
            <person name="Sanchez-Garcia M."/>
            <person name="Sanchez-Ramirez S."/>
            <person name="Szollosi G.J."/>
            <person name="Szarkandi J.G."/>
            <person name="Papp V."/>
            <person name="Albert L."/>
            <person name="Andreopoulos W."/>
            <person name="Angelini C."/>
            <person name="Antonin V."/>
            <person name="Barry K.W."/>
            <person name="Bougher N.L."/>
            <person name="Buchanan P."/>
            <person name="Buyck B."/>
            <person name="Bense V."/>
            <person name="Catcheside P."/>
            <person name="Chovatia M."/>
            <person name="Cooper J."/>
            <person name="Damon W."/>
            <person name="Desjardin D."/>
            <person name="Finy P."/>
            <person name="Geml J."/>
            <person name="Haridas S."/>
            <person name="Hughes K."/>
            <person name="Justo A."/>
            <person name="Karasinski D."/>
            <person name="Kautmanova I."/>
            <person name="Kiss B."/>
            <person name="Kocsube S."/>
            <person name="Kotiranta H."/>
            <person name="LaButti K.M."/>
            <person name="Lechner B.E."/>
            <person name="Liimatainen K."/>
            <person name="Lipzen A."/>
            <person name="Lukacs Z."/>
            <person name="Mihaltcheva S."/>
            <person name="Morgado L.N."/>
            <person name="Niskanen T."/>
            <person name="Noordeloos M.E."/>
            <person name="Ohm R.A."/>
            <person name="Ortiz-Santana B."/>
            <person name="Ovrebo C."/>
            <person name="Racz N."/>
            <person name="Riley R."/>
            <person name="Savchenko A."/>
            <person name="Shiryaev A."/>
            <person name="Soop K."/>
            <person name="Spirin V."/>
            <person name="Szebenyi C."/>
            <person name="Tomsovsky M."/>
            <person name="Tulloss R.E."/>
            <person name="Uehling J."/>
            <person name="Grigoriev I.V."/>
            <person name="Vagvolgyi C."/>
            <person name="Papp T."/>
            <person name="Martin F.M."/>
            <person name="Miettinen O."/>
            <person name="Hibbett D.S."/>
            <person name="Nagy L.G."/>
        </authorList>
    </citation>
    <scope>NUCLEOTIDE SEQUENCE [LARGE SCALE GENOMIC DNA]</scope>
    <source>
        <strain evidence="3 4">CBS 121175</strain>
    </source>
</reference>
<sequence>MSSKRLQLKQVGTVFLHGLEGGLRQDEGRSRILCWTIHFLSLSCKRWLRREGPLGHFPMHLLIGVFGGCDAAVVAAAVSMVFWSGLGKLDMSPHWPNFPDMGCRLDLQRDQSSGHEHALKIDGIGKEGSNPHSKNQIEKKCTIIADPKANLPHSNTSPSTQKKTGHQKAQIHQATFD</sequence>
<keyword evidence="2" id="KW-0812">Transmembrane</keyword>
<feature type="compositionally biased region" description="Polar residues" evidence="1">
    <location>
        <begin position="152"/>
        <end position="162"/>
    </location>
</feature>
<evidence type="ECO:0000313" key="4">
    <source>
        <dbReference type="Proteomes" id="UP000307440"/>
    </source>
</evidence>
<evidence type="ECO:0000256" key="1">
    <source>
        <dbReference type="SAM" id="MobiDB-lite"/>
    </source>
</evidence>
<protein>
    <submittedName>
        <fullName evidence="3">Uncharacterized protein</fullName>
    </submittedName>
</protein>
<organism evidence="3 4">
    <name type="scientific">Coprinopsis marcescibilis</name>
    <name type="common">Agaric fungus</name>
    <name type="synonym">Psathyrella marcescibilis</name>
    <dbReference type="NCBI Taxonomy" id="230819"/>
    <lineage>
        <taxon>Eukaryota</taxon>
        <taxon>Fungi</taxon>
        <taxon>Dikarya</taxon>
        <taxon>Basidiomycota</taxon>
        <taxon>Agaricomycotina</taxon>
        <taxon>Agaricomycetes</taxon>
        <taxon>Agaricomycetidae</taxon>
        <taxon>Agaricales</taxon>
        <taxon>Agaricineae</taxon>
        <taxon>Psathyrellaceae</taxon>
        <taxon>Coprinopsis</taxon>
    </lineage>
</organism>
<feature type="transmembrane region" description="Helical" evidence="2">
    <location>
        <begin position="60"/>
        <end position="83"/>
    </location>
</feature>
<keyword evidence="4" id="KW-1185">Reference proteome</keyword>
<dbReference type="EMBL" id="ML210633">
    <property type="protein sequence ID" value="TFK16817.1"/>
    <property type="molecule type" value="Genomic_DNA"/>
</dbReference>
<keyword evidence="2" id="KW-1133">Transmembrane helix</keyword>
<name>A0A5C3KAS2_COPMA</name>